<comment type="caution">
    <text evidence="2">The sequence shown here is derived from an EMBL/GenBank/DDBJ whole genome shotgun (WGS) entry which is preliminary data.</text>
</comment>
<evidence type="ECO:0000313" key="2">
    <source>
        <dbReference type="EMBL" id="MDJ1491837.1"/>
    </source>
</evidence>
<evidence type="ECO:0000313" key="3">
    <source>
        <dbReference type="Proteomes" id="UP001228581"/>
    </source>
</evidence>
<protein>
    <submittedName>
        <fullName evidence="2">Uncharacterized protein</fullName>
    </submittedName>
</protein>
<feature type="compositionally biased region" description="Basic and acidic residues" evidence="1">
    <location>
        <begin position="23"/>
        <end position="32"/>
    </location>
</feature>
<dbReference type="Proteomes" id="UP001228581">
    <property type="component" value="Unassembled WGS sequence"/>
</dbReference>
<reference evidence="2 3" key="1">
    <citation type="submission" date="2023-05" db="EMBL/GenBank/DDBJ databases">
        <authorList>
            <person name="Zhang X."/>
        </authorList>
    </citation>
    <scope>NUCLEOTIDE SEQUENCE [LARGE SCALE GENOMIC DNA]</scope>
    <source>
        <strain evidence="2 3">DM2B3-1</strain>
    </source>
</reference>
<sequence>MFLFRRAERSAPCRKTKKGISGIERKTEEGKRSFQNNGEGEFFQKDRKKDSFFLDDKKGVVTLSGGVYAFQEEIMQRENRERMILYLQTSFPENIWDRIIALSRK</sequence>
<keyword evidence="3" id="KW-1185">Reference proteome</keyword>
<gene>
    <name evidence="2" type="ORF">QNI19_02765</name>
</gene>
<proteinExistence type="predicted"/>
<accession>A0ABT7CDP7</accession>
<feature type="region of interest" description="Disordered" evidence="1">
    <location>
        <begin position="1"/>
        <end position="40"/>
    </location>
</feature>
<feature type="compositionally biased region" description="Basic and acidic residues" evidence="1">
    <location>
        <begin position="1"/>
        <end position="11"/>
    </location>
</feature>
<dbReference type="RefSeq" id="WP_313991974.1">
    <property type="nucleotide sequence ID" value="NZ_JASJOT010000001.1"/>
</dbReference>
<evidence type="ECO:0000256" key="1">
    <source>
        <dbReference type="SAM" id="MobiDB-lite"/>
    </source>
</evidence>
<name>A0ABT7CDP7_9BACT</name>
<organism evidence="2 3">
    <name type="scientific">Xanthocytophaga flava</name>
    <dbReference type="NCBI Taxonomy" id="3048013"/>
    <lineage>
        <taxon>Bacteria</taxon>
        <taxon>Pseudomonadati</taxon>
        <taxon>Bacteroidota</taxon>
        <taxon>Cytophagia</taxon>
        <taxon>Cytophagales</taxon>
        <taxon>Rhodocytophagaceae</taxon>
        <taxon>Xanthocytophaga</taxon>
    </lineage>
</organism>
<dbReference type="EMBL" id="JASJOT010000001">
    <property type="protein sequence ID" value="MDJ1491837.1"/>
    <property type="molecule type" value="Genomic_DNA"/>
</dbReference>